<dbReference type="STRING" id="6412.T1EEW3"/>
<keyword evidence="4" id="KW-1185">Reference proteome</keyword>
<dbReference type="GO" id="GO:0030295">
    <property type="term" value="F:protein kinase activator activity"/>
    <property type="evidence" value="ECO:0000318"/>
    <property type="project" value="GO_Central"/>
</dbReference>
<gene>
    <name evidence="3" type="primary">20195115</name>
    <name evidence="2" type="ORF">HELRODRAFT_109762</name>
</gene>
<dbReference type="KEGG" id="hro:HELRODRAFT_109762"/>
<feature type="binding site" evidence="1">
    <location>
        <position position="130"/>
    </location>
    <ligand>
        <name>Zn(2+)</name>
        <dbReference type="ChEBI" id="CHEBI:29105"/>
    </ligand>
</feature>
<dbReference type="GO" id="GO:0007165">
    <property type="term" value="P:signal transduction"/>
    <property type="evidence" value="ECO:0000318"/>
    <property type="project" value="GO_Central"/>
</dbReference>
<accession>T1EEW3</accession>
<dbReference type="GeneID" id="20195115"/>
<dbReference type="eggNOG" id="KOG0440">
    <property type="taxonomic scope" value="Eukaryota"/>
</dbReference>
<proteinExistence type="predicted"/>
<dbReference type="Pfam" id="PF03637">
    <property type="entry name" value="Mob1_phocein"/>
    <property type="match status" value="1"/>
</dbReference>
<dbReference type="EnsemblMetazoa" id="HelroT109762">
    <property type="protein sequence ID" value="HelroP109762"/>
    <property type="gene ID" value="HelroG109762"/>
</dbReference>
<feature type="binding site" evidence="1">
    <location>
        <position position="50"/>
    </location>
    <ligand>
        <name>Zn(2+)</name>
        <dbReference type="ChEBI" id="CHEBI:29105"/>
    </ligand>
</feature>
<dbReference type="SMART" id="SM01388">
    <property type="entry name" value="Mob1_phocein"/>
    <property type="match status" value="1"/>
</dbReference>
<sequence>MLYKKLVDSSSFTASIQLPCGIDCNEWIASHTLSIFEGINLICSCLHDSCTQTSCPTMHGPNNMQFHWLDEKGKKLKSSAKQYTELVTSYLHTCANNENIFPTKYGNPFPANFRRTIEHLHRLMSHLFVHIHHVHLSHLRELDLSLHHCTLLYHYLLFNRLFNPSLSTELSLFDYVFKVLEKPDVSDTPTVQHQCDHSANASGKNFGDNHISGCRENEESVLKCESERIERDDVVIDDDGGGVSSSNNGGVKSTNANIPVNKYVPIFTIVT</sequence>
<dbReference type="AlphaFoldDB" id="T1EEW3"/>
<name>T1EEW3_HELRO</name>
<protein>
    <recommendedName>
        <fullName evidence="5">MOB kinase activator-like 2</fullName>
    </recommendedName>
</protein>
<evidence type="ECO:0000313" key="2">
    <source>
        <dbReference type="EMBL" id="ESO09581.1"/>
    </source>
</evidence>
<evidence type="ECO:0008006" key="5">
    <source>
        <dbReference type="Google" id="ProtNLM"/>
    </source>
</evidence>
<dbReference type="RefSeq" id="XP_009012674.1">
    <property type="nucleotide sequence ID" value="XM_009014426.1"/>
</dbReference>
<dbReference type="CTD" id="20195115"/>
<reference evidence="3" key="3">
    <citation type="submission" date="2015-06" db="UniProtKB">
        <authorList>
            <consortium name="EnsemblMetazoa"/>
        </authorList>
    </citation>
    <scope>IDENTIFICATION</scope>
</reference>
<evidence type="ECO:0000256" key="1">
    <source>
        <dbReference type="PIRSR" id="PIRSR605301-1"/>
    </source>
</evidence>
<dbReference type="InterPro" id="IPR036703">
    <property type="entry name" value="MOB_kinase_act_sf"/>
</dbReference>
<evidence type="ECO:0000313" key="3">
    <source>
        <dbReference type="EnsemblMetazoa" id="HelroP109762"/>
    </source>
</evidence>
<organism evidence="3 4">
    <name type="scientific">Helobdella robusta</name>
    <name type="common">Californian leech</name>
    <dbReference type="NCBI Taxonomy" id="6412"/>
    <lineage>
        <taxon>Eukaryota</taxon>
        <taxon>Metazoa</taxon>
        <taxon>Spiralia</taxon>
        <taxon>Lophotrochozoa</taxon>
        <taxon>Annelida</taxon>
        <taxon>Clitellata</taxon>
        <taxon>Hirudinea</taxon>
        <taxon>Rhynchobdellida</taxon>
        <taxon>Glossiphoniidae</taxon>
        <taxon>Helobdella</taxon>
    </lineage>
</organism>
<dbReference type="EMBL" id="KB095959">
    <property type="protein sequence ID" value="ESO09581.1"/>
    <property type="molecule type" value="Genomic_DNA"/>
</dbReference>
<keyword evidence="1" id="KW-0862">Zinc</keyword>
<keyword evidence="1" id="KW-0479">Metal-binding</keyword>
<dbReference type="EMBL" id="AMQM01002998">
    <property type="status" value="NOT_ANNOTATED_CDS"/>
    <property type="molecule type" value="Genomic_DNA"/>
</dbReference>
<feature type="binding site" evidence="1">
    <location>
        <position position="135"/>
    </location>
    <ligand>
        <name>Zn(2+)</name>
        <dbReference type="ChEBI" id="CHEBI:29105"/>
    </ligand>
</feature>
<dbReference type="PANTHER" id="PTHR22599">
    <property type="entry name" value="MPS ONE BINDER KINASE ACTIVATOR-LIKE MOB"/>
    <property type="match status" value="1"/>
</dbReference>
<feature type="binding site" evidence="1">
    <location>
        <position position="55"/>
    </location>
    <ligand>
        <name>Zn(2+)</name>
        <dbReference type="ChEBI" id="CHEBI:29105"/>
    </ligand>
</feature>
<dbReference type="OrthoDB" id="8170117at2759"/>
<dbReference type="InParanoid" id="T1EEW3"/>
<dbReference type="InterPro" id="IPR005301">
    <property type="entry name" value="MOB_kinase_act_fam"/>
</dbReference>
<dbReference type="GO" id="GO:0005737">
    <property type="term" value="C:cytoplasm"/>
    <property type="evidence" value="ECO:0000318"/>
    <property type="project" value="GO_Central"/>
</dbReference>
<dbReference type="SUPFAM" id="SSF101152">
    <property type="entry name" value="Mob1/phocein"/>
    <property type="match status" value="1"/>
</dbReference>
<dbReference type="HOGENOM" id="CLU_1027712_0_0_1"/>
<dbReference type="Proteomes" id="UP000015101">
    <property type="component" value="Unassembled WGS sequence"/>
</dbReference>
<reference evidence="4" key="1">
    <citation type="submission" date="2012-12" db="EMBL/GenBank/DDBJ databases">
        <authorList>
            <person name="Hellsten U."/>
            <person name="Grimwood J."/>
            <person name="Chapman J.A."/>
            <person name="Shapiro H."/>
            <person name="Aerts A."/>
            <person name="Otillar R.P."/>
            <person name="Terry A.Y."/>
            <person name="Boore J.L."/>
            <person name="Simakov O."/>
            <person name="Marletaz F."/>
            <person name="Cho S.-J."/>
            <person name="Edsinger-Gonzales E."/>
            <person name="Havlak P."/>
            <person name="Kuo D.-H."/>
            <person name="Larsson T."/>
            <person name="Lv J."/>
            <person name="Arendt D."/>
            <person name="Savage R."/>
            <person name="Osoegawa K."/>
            <person name="de Jong P."/>
            <person name="Lindberg D.R."/>
            <person name="Seaver E.C."/>
            <person name="Weisblat D.A."/>
            <person name="Putnam N.H."/>
            <person name="Grigoriev I.V."/>
            <person name="Rokhsar D.S."/>
        </authorList>
    </citation>
    <scope>NUCLEOTIDE SEQUENCE</scope>
</reference>
<dbReference type="GO" id="GO:0005634">
    <property type="term" value="C:nucleus"/>
    <property type="evidence" value="ECO:0000318"/>
    <property type="project" value="GO_Central"/>
</dbReference>
<evidence type="ECO:0000313" key="4">
    <source>
        <dbReference type="Proteomes" id="UP000015101"/>
    </source>
</evidence>
<dbReference type="Gene3D" id="1.20.140.30">
    <property type="entry name" value="MOB kinase activator"/>
    <property type="match status" value="1"/>
</dbReference>
<reference evidence="2 4" key="2">
    <citation type="journal article" date="2013" name="Nature">
        <title>Insights into bilaterian evolution from three spiralian genomes.</title>
        <authorList>
            <person name="Simakov O."/>
            <person name="Marletaz F."/>
            <person name="Cho S.J."/>
            <person name="Edsinger-Gonzales E."/>
            <person name="Havlak P."/>
            <person name="Hellsten U."/>
            <person name="Kuo D.H."/>
            <person name="Larsson T."/>
            <person name="Lv J."/>
            <person name="Arendt D."/>
            <person name="Savage R."/>
            <person name="Osoegawa K."/>
            <person name="de Jong P."/>
            <person name="Grimwood J."/>
            <person name="Chapman J.A."/>
            <person name="Shapiro H."/>
            <person name="Aerts A."/>
            <person name="Otillar R.P."/>
            <person name="Terry A.Y."/>
            <person name="Boore J.L."/>
            <person name="Grigoriev I.V."/>
            <person name="Lindberg D.R."/>
            <person name="Seaver E.C."/>
            <person name="Weisblat D.A."/>
            <person name="Putnam N.H."/>
            <person name="Rokhsar D.S."/>
        </authorList>
    </citation>
    <scope>NUCLEOTIDE SEQUENCE</scope>
</reference>